<dbReference type="RefSeq" id="WP_165001947.1">
    <property type="nucleotide sequence ID" value="NZ_CP064955.1"/>
</dbReference>
<evidence type="ECO:0000313" key="4">
    <source>
        <dbReference type="Proteomes" id="UP000594586"/>
    </source>
</evidence>
<feature type="region of interest" description="Disordered" evidence="1">
    <location>
        <begin position="409"/>
        <end position="450"/>
    </location>
</feature>
<keyword evidence="2" id="KW-0472">Membrane</keyword>
<feature type="transmembrane region" description="Helical" evidence="2">
    <location>
        <begin position="255"/>
        <end position="274"/>
    </location>
</feature>
<feature type="transmembrane region" description="Helical" evidence="2">
    <location>
        <begin position="138"/>
        <end position="162"/>
    </location>
</feature>
<reference evidence="3 4" key="1">
    <citation type="submission" date="2020-11" db="EMBL/GenBank/DDBJ databases">
        <title>Corynebacterium sp. MC1420.</title>
        <authorList>
            <person name="Zhou J."/>
        </authorList>
    </citation>
    <scope>NUCLEOTIDE SEQUENCE [LARGE SCALE GENOMIC DNA]</scope>
    <source>
        <strain evidence="3 4">MC1420</strain>
    </source>
</reference>
<dbReference type="AlphaFoldDB" id="A0A7T0KPF2"/>
<feature type="region of interest" description="Disordered" evidence="1">
    <location>
        <begin position="1"/>
        <end position="45"/>
    </location>
</feature>
<feature type="compositionally biased region" description="Acidic residues" evidence="1">
    <location>
        <begin position="413"/>
        <end position="423"/>
    </location>
</feature>
<dbReference type="Proteomes" id="UP000594586">
    <property type="component" value="Chromosome"/>
</dbReference>
<evidence type="ECO:0000256" key="2">
    <source>
        <dbReference type="SAM" id="Phobius"/>
    </source>
</evidence>
<feature type="compositionally biased region" description="Basic residues" evidence="1">
    <location>
        <begin position="18"/>
        <end position="33"/>
    </location>
</feature>
<name>A0A7T0KPF2_9CORY</name>
<sequence length="450" mass="46099">MSTKSSPHTTPPTASSAVRRRRRTGTTGRKRVSAPRPEPAPTVPETWSERLRHYLPFAAAPSVVAALAVVALCLALVLLSGSPMAYLPAAIGEMWLVSHGVPATFDGVTLGLTPMLPPVAVAALVAQRVRVATRKRVSILDLGAIAALGLGIPLTLTFIALFMVTDASAVYPLAPPHPLAAVLLPLVVHGLGMIVGIGPIVWRALARRVGAPDVVIDTARTASAIVVRLLAAAAVVFLGLLIAGGERVSTLIDAFPTLPGTGVATLIALSILYLPNAVLAMLSAMLGGSLEYAGASASLFSVDPVALPPLPLFAAVPGDAAVWAPVLMLVPAAVLAHFFATRECSVKEVLLAAAWAAVILFVLMPFGAGGAGAYGYIGAHPVATPALVLGWVAAIGVAVLLIARLRHPAAPEPEPEEEPEPEAVEASQSEKPTGGSTKWVPPTDDGGHAG</sequence>
<feature type="transmembrane region" description="Helical" evidence="2">
    <location>
        <begin position="182"/>
        <end position="205"/>
    </location>
</feature>
<feature type="transmembrane region" description="Helical" evidence="2">
    <location>
        <begin position="54"/>
        <end position="87"/>
    </location>
</feature>
<keyword evidence="2" id="KW-0812">Transmembrane</keyword>
<proteinExistence type="predicted"/>
<gene>
    <name evidence="3" type="ORF">G7Y29_03160</name>
</gene>
<protein>
    <submittedName>
        <fullName evidence="3">Uncharacterized protein</fullName>
    </submittedName>
</protein>
<feature type="transmembrane region" description="Helical" evidence="2">
    <location>
        <begin position="383"/>
        <end position="403"/>
    </location>
</feature>
<feature type="transmembrane region" description="Helical" evidence="2">
    <location>
        <begin position="281"/>
        <end position="300"/>
    </location>
</feature>
<feature type="compositionally biased region" description="Polar residues" evidence="1">
    <location>
        <begin position="427"/>
        <end position="436"/>
    </location>
</feature>
<keyword evidence="2" id="KW-1133">Transmembrane helix</keyword>
<dbReference type="InterPro" id="IPR045931">
    <property type="entry name" value="DUF6350"/>
</dbReference>
<dbReference type="KEGG" id="cqn:G7Y29_03160"/>
<evidence type="ECO:0000256" key="1">
    <source>
        <dbReference type="SAM" id="MobiDB-lite"/>
    </source>
</evidence>
<evidence type="ECO:0000313" key="3">
    <source>
        <dbReference type="EMBL" id="QPK83809.1"/>
    </source>
</evidence>
<feature type="transmembrane region" description="Helical" evidence="2">
    <location>
        <begin position="320"/>
        <end position="340"/>
    </location>
</feature>
<feature type="compositionally biased region" description="Low complexity" evidence="1">
    <location>
        <begin position="1"/>
        <end position="16"/>
    </location>
</feature>
<keyword evidence="4" id="KW-1185">Reference proteome</keyword>
<dbReference type="Pfam" id="PF19877">
    <property type="entry name" value="DUF6350"/>
    <property type="match status" value="1"/>
</dbReference>
<organism evidence="3 4">
    <name type="scientific">Corynebacterium qintianiae</name>
    <dbReference type="NCBI Taxonomy" id="2709392"/>
    <lineage>
        <taxon>Bacteria</taxon>
        <taxon>Bacillati</taxon>
        <taxon>Actinomycetota</taxon>
        <taxon>Actinomycetes</taxon>
        <taxon>Mycobacteriales</taxon>
        <taxon>Corynebacteriaceae</taxon>
        <taxon>Corynebacterium</taxon>
    </lineage>
</organism>
<feature type="transmembrane region" description="Helical" evidence="2">
    <location>
        <begin position="352"/>
        <end position="377"/>
    </location>
</feature>
<feature type="transmembrane region" description="Helical" evidence="2">
    <location>
        <begin position="107"/>
        <end position="126"/>
    </location>
</feature>
<feature type="transmembrane region" description="Helical" evidence="2">
    <location>
        <begin position="225"/>
        <end position="243"/>
    </location>
</feature>
<accession>A0A7T0KPF2</accession>
<dbReference type="EMBL" id="CP064955">
    <property type="protein sequence ID" value="QPK83809.1"/>
    <property type="molecule type" value="Genomic_DNA"/>
</dbReference>